<sequence>LTAPGSVGPPDESHPGSSDSSASQCEKSQY</sequence>
<gene>
    <name evidence="2" type="ORF">CK820_G0050253</name>
</gene>
<proteinExistence type="predicted"/>
<evidence type="ECO:0000313" key="2">
    <source>
        <dbReference type="EMBL" id="PNI18643.1"/>
    </source>
</evidence>
<dbReference type="EMBL" id="NBAG03000509">
    <property type="protein sequence ID" value="PNI18643.1"/>
    <property type="molecule type" value="Genomic_DNA"/>
</dbReference>
<name>A0A2J8J799_PANTR</name>
<evidence type="ECO:0000313" key="3">
    <source>
        <dbReference type="Proteomes" id="UP000236370"/>
    </source>
</evidence>
<feature type="compositionally biased region" description="Polar residues" evidence="1">
    <location>
        <begin position="15"/>
        <end position="30"/>
    </location>
</feature>
<feature type="region of interest" description="Disordered" evidence="1">
    <location>
        <begin position="1"/>
        <end position="30"/>
    </location>
</feature>
<protein>
    <submittedName>
        <fullName evidence="2">AKAP10 isoform 2</fullName>
    </submittedName>
</protein>
<reference evidence="2 3" key="1">
    <citation type="submission" date="2017-12" db="EMBL/GenBank/DDBJ databases">
        <title>High-resolution comparative analysis of great ape genomes.</title>
        <authorList>
            <person name="Pollen A."/>
            <person name="Hastie A."/>
            <person name="Hormozdiari F."/>
            <person name="Dougherty M."/>
            <person name="Liu R."/>
            <person name="Chaisson M."/>
            <person name="Hoppe E."/>
            <person name="Hill C."/>
            <person name="Pang A."/>
            <person name="Hillier L."/>
            <person name="Baker C."/>
            <person name="Armstrong J."/>
            <person name="Shendure J."/>
            <person name="Paten B."/>
            <person name="Wilson R."/>
            <person name="Chao H."/>
            <person name="Schneider V."/>
            <person name="Ventura M."/>
            <person name="Kronenberg Z."/>
            <person name="Murali S."/>
            <person name="Gordon D."/>
            <person name="Cantsilieris S."/>
            <person name="Munson K."/>
            <person name="Nelson B."/>
            <person name="Raja A."/>
            <person name="Underwood J."/>
            <person name="Diekhans M."/>
            <person name="Fiddes I."/>
            <person name="Haussler D."/>
            <person name="Eichler E."/>
        </authorList>
    </citation>
    <scope>NUCLEOTIDE SEQUENCE [LARGE SCALE GENOMIC DNA]</scope>
    <source>
        <strain evidence="2">Yerkes chimp pedigree #C0471</strain>
    </source>
</reference>
<accession>A0A2J8J799</accession>
<feature type="non-terminal residue" evidence="2">
    <location>
        <position position="1"/>
    </location>
</feature>
<dbReference type="Proteomes" id="UP000236370">
    <property type="component" value="Unassembled WGS sequence"/>
</dbReference>
<dbReference type="AlphaFoldDB" id="A0A2J8J799"/>
<evidence type="ECO:0000256" key="1">
    <source>
        <dbReference type="SAM" id="MobiDB-lite"/>
    </source>
</evidence>
<organism evidence="2 3">
    <name type="scientific">Pan troglodytes</name>
    <name type="common">Chimpanzee</name>
    <dbReference type="NCBI Taxonomy" id="9598"/>
    <lineage>
        <taxon>Eukaryota</taxon>
        <taxon>Metazoa</taxon>
        <taxon>Chordata</taxon>
        <taxon>Craniata</taxon>
        <taxon>Vertebrata</taxon>
        <taxon>Euteleostomi</taxon>
        <taxon>Mammalia</taxon>
        <taxon>Eutheria</taxon>
        <taxon>Euarchontoglires</taxon>
        <taxon>Primates</taxon>
        <taxon>Haplorrhini</taxon>
        <taxon>Catarrhini</taxon>
        <taxon>Hominidae</taxon>
        <taxon>Pan</taxon>
    </lineage>
</organism>
<comment type="caution">
    <text evidence="2">The sequence shown here is derived from an EMBL/GenBank/DDBJ whole genome shotgun (WGS) entry which is preliminary data.</text>
</comment>